<feature type="domain" description="Pyridoxamine 5'-phosphate oxidase N-terminal" evidence="6">
    <location>
        <begin position="65"/>
        <end position="183"/>
    </location>
</feature>
<proteinExistence type="predicted"/>
<dbReference type="InterPro" id="IPR011576">
    <property type="entry name" value="Pyridox_Oxase_N"/>
</dbReference>
<feature type="region of interest" description="Disordered" evidence="5">
    <location>
        <begin position="1"/>
        <end position="33"/>
    </location>
</feature>
<keyword evidence="4" id="KW-0408">Iron</keyword>
<dbReference type="InterPro" id="IPR001486">
    <property type="entry name" value="Hemoglobin_trunc"/>
</dbReference>
<evidence type="ECO:0000256" key="4">
    <source>
        <dbReference type="ARBA" id="ARBA00023004"/>
    </source>
</evidence>
<dbReference type="SUPFAM" id="SSF50475">
    <property type="entry name" value="FMN-binding split barrel"/>
    <property type="match status" value="1"/>
</dbReference>
<dbReference type="Proteomes" id="UP001279660">
    <property type="component" value="Unassembled WGS sequence"/>
</dbReference>
<dbReference type="InterPro" id="IPR012292">
    <property type="entry name" value="Globin/Proto"/>
</dbReference>
<gene>
    <name evidence="7" type="ORF">SIL82_06705</name>
</gene>
<sequence>MDFPSEAPTRSGSAAAPSLGNDAPEAMRQDLLPGSDGEHALQIKYGSRDRALSFYAHQVLNFLSPLMRTFISQQECMFVATANRHGDCDCSSRFGEPGFITVLGDRHVLYPEYRGNGVFASLGNISENPHIGLLILDLYRESLGLHINGKARIIESDALLPLADKLPKNVLVELGKTGNRRPSRWVMVEVEEAFIQCSKNIPLVKKLDRTIDPGTDSAQVKKSDYFQLHQLSWYERIGGDATITAIVDVYYRNILADSFVASLFQAPDTEAQRLRLKSFVSMAFGGPHPSTGQDLHRVGDRLASGMVFTEPHFDRVVEILKQTLESLLVHEEAIRQAMAAVEATRHDILARGI</sequence>
<dbReference type="InterPro" id="IPR012349">
    <property type="entry name" value="Split_barrel_FMN-bd"/>
</dbReference>
<dbReference type="InterPro" id="IPR009050">
    <property type="entry name" value="Globin-like_sf"/>
</dbReference>
<protein>
    <submittedName>
        <fullName evidence="7">Pyridoxamine 5'-phosphate oxidase family protein</fullName>
    </submittedName>
</protein>
<dbReference type="Gene3D" id="1.10.490.10">
    <property type="entry name" value="Globins"/>
    <property type="match status" value="1"/>
</dbReference>
<evidence type="ECO:0000256" key="3">
    <source>
        <dbReference type="ARBA" id="ARBA00022723"/>
    </source>
</evidence>
<dbReference type="Gene3D" id="2.30.110.10">
    <property type="entry name" value="Electron Transport, Fmn-binding Protein, Chain A"/>
    <property type="match status" value="1"/>
</dbReference>
<dbReference type="CDD" id="cd00454">
    <property type="entry name" value="TrHb1_N"/>
    <property type="match status" value="1"/>
</dbReference>
<dbReference type="Pfam" id="PF01243">
    <property type="entry name" value="PNPOx_N"/>
    <property type="match status" value="1"/>
</dbReference>
<dbReference type="RefSeq" id="WP_169313322.1">
    <property type="nucleotide sequence ID" value="NZ_JAWXXV010000001.1"/>
</dbReference>
<comment type="caution">
    <text evidence="7">The sequence shown here is derived from an EMBL/GenBank/DDBJ whole genome shotgun (WGS) entry which is preliminary data.</text>
</comment>
<evidence type="ECO:0000256" key="1">
    <source>
        <dbReference type="ARBA" id="ARBA00022448"/>
    </source>
</evidence>
<evidence type="ECO:0000313" key="7">
    <source>
        <dbReference type="EMBL" id="MDX5983944.1"/>
    </source>
</evidence>
<keyword evidence="2" id="KW-0349">Heme</keyword>
<name>A0ABU4PJ25_9SPHN</name>
<dbReference type="SUPFAM" id="SSF46458">
    <property type="entry name" value="Globin-like"/>
    <property type="match status" value="1"/>
</dbReference>
<evidence type="ECO:0000313" key="8">
    <source>
        <dbReference type="Proteomes" id="UP001279660"/>
    </source>
</evidence>
<reference evidence="7 8" key="1">
    <citation type="submission" date="2023-11" db="EMBL/GenBank/DDBJ databases">
        <title>MicrobeMod: A computational toolkit for identifying prokaryotic methylation and restriction-modification with nanopore sequencing.</title>
        <authorList>
            <person name="Crits-Christoph A."/>
            <person name="Kang S.C."/>
            <person name="Lee H."/>
            <person name="Ostrov N."/>
        </authorList>
    </citation>
    <scope>NUCLEOTIDE SEQUENCE [LARGE SCALE GENOMIC DNA]</scope>
    <source>
        <strain evidence="7 8">ATCC 14820</strain>
    </source>
</reference>
<organism evidence="7 8">
    <name type="scientific">Sphingomonas echinoides</name>
    <dbReference type="NCBI Taxonomy" id="59803"/>
    <lineage>
        <taxon>Bacteria</taxon>
        <taxon>Pseudomonadati</taxon>
        <taxon>Pseudomonadota</taxon>
        <taxon>Alphaproteobacteria</taxon>
        <taxon>Sphingomonadales</taxon>
        <taxon>Sphingomonadaceae</taxon>
        <taxon>Sphingomonas</taxon>
    </lineage>
</organism>
<evidence type="ECO:0000259" key="6">
    <source>
        <dbReference type="Pfam" id="PF01243"/>
    </source>
</evidence>
<evidence type="ECO:0000256" key="5">
    <source>
        <dbReference type="SAM" id="MobiDB-lite"/>
    </source>
</evidence>
<evidence type="ECO:0000256" key="2">
    <source>
        <dbReference type="ARBA" id="ARBA00022617"/>
    </source>
</evidence>
<accession>A0ABU4PJ25</accession>
<dbReference type="PANTHER" id="PTHR42815:SF2">
    <property type="entry name" value="FAD-BINDING, PUTATIVE (AFU_ORTHOLOGUE AFUA_6G07600)-RELATED"/>
    <property type="match status" value="1"/>
</dbReference>
<keyword evidence="1" id="KW-0813">Transport</keyword>
<dbReference type="PANTHER" id="PTHR42815">
    <property type="entry name" value="FAD-BINDING, PUTATIVE (AFU_ORTHOLOGUE AFUA_6G07600)-RELATED"/>
    <property type="match status" value="1"/>
</dbReference>
<dbReference type="EMBL" id="JAWXXV010000001">
    <property type="protein sequence ID" value="MDX5983944.1"/>
    <property type="molecule type" value="Genomic_DNA"/>
</dbReference>
<keyword evidence="8" id="KW-1185">Reference proteome</keyword>
<dbReference type="Pfam" id="PF01152">
    <property type="entry name" value="Bac_globin"/>
    <property type="match status" value="1"/>
</dbReference>
<keyword evidence="3" id="KW-0479">Metal-binding</keyword>